<organism evidence="2 3">
    <name type="scientific">Cotesia congregata</name>
    <name type="common">Parasitoid wasp</name>
    <name type="synonym">Apanteles congregatus</name>
    <dbReference type="NCBI Taxonomy" id="51543"/>
    <lineage>
        <taxon>Eukaryota</taxon>
        <taxon>Metazoa</taxon>
        <taxon>Ecdysozoa</taxon>
        <taxon>Arthropoda</taxon>
        <taxon>Hexapoda</taxon>
        <taxon>Insecta</taxon>
        <taxon>Pterygota</taxon>
        <taxon>Neoptera</taxon>
        <taxon>Endopterygota</taxon>
        <taxon>Hymenoptera</taxon>
        <taxon>Apocrita</taxon>
        <taxon>Ichneumonoidea</taxon>
        <taxon>Braconidae</taxon>
        <taxon>Microgastrinae</taxon>
        <taxon>Cotesia</taxon>
    </lineage>
</organism>
<name>A0A8J2EC99_COTCN</name>
<feature type="non-terminal residue" evidence="2">
    <location>
        <position position="1"/>
    </location>
</feature>
<accession>A0A8J2EC99</accession>
<feature type="compositionally biased region" description="Acidic residues" evidence="1">
    <location>
        <begin position="38"/>
        <end position="48"/>
    </location>
</feature>
<evidence type="ECO:0000256" key="1">
    <source>
        <dbReference type="SAM" id="MobiDB-lite"/>
    </source>
</evidence>
<dbReference type="AlphaFoldDB" id="A0A8J2EC99"/>
<dbReference type="PANTHER" id="PTHR46579:SF1">
    <property type="entry name" value="F5_8 TYPE C DOMAIN-CONTAINING PROTEIN"/>
    <property type="match status" value="1"/>
</dbReference>
<sequence length="456" mass="52690">TSNLFFNPEGDDCSPDDDDPDSDSDSSHSDRLSSSDERDSESDHEEINEPLNSPLYNGSPITIGESILSLLMLVIRHKISHVLLTDIIKIISLHCPIPNFFPRTLYKFRKFFSEFGLPIRRHYFCSICFSKLENSTSNIEKCKDAKQCYFIELPLIAQLLRLFKREGFYNLLNTRFDRQHDPLKIKVIFGMVKFIKILVLRINFYQTAITSLSRGIRMELIYINHPNSLSFSLRSQLKNVLIAGFWFGPTKPKANVFMNSFRQRIENIYSGIFVRIPNHPNAIKVRGMIICGTCDLPAKTCFLNMKGHNGIYGCCKCKIKSQKEGKTRVFPYEEQMNPRATEETVQQGERAFETGESVEGVKGPTTLSKIVLDFIDTTSIDSMHCVFLGIVKQLMRLWLDSKFHKSTFSLRGHINYINQTIKNINPPSFTHRLPRSVSDFKYWKASEMKYWLLYYS</sequence>
<comment type="caution">
    <text evidence="2">The sequence shown here is derived from an EMBL/GenBank/DDBJ whole genome shotgun (WGS) entry which is preliminary data.</text>
</comment>
<dbReference type="OrthoDB" id="7617070at2759"/>
<proteinExistence type="predicted"/>
<dbReference type="PANTHER" id="PTHR46579">
    <property type="entry name" value="F5/8 TYPE C DOMAIN-CONTAINING PROTEIN-RELATED"/>
    <property type="match status" value="1"/>
</dbReference>
<evidence type="ECO:0000313" key="2">
    <source>
        <dbReference type="EMBL" id="CAG5075212.1"/>
    </source>
</evidence>
<reference evidence="2" key="1">
    <citation type="submission" date="2021-04" db="EMBL/GenBank/DDBJ databases">
        <authorList>
            <person name="Chebbi M.A.C M."/>
        </authorList>
    </citation>
    <scope>NUCLEOTIDE SEQUENCE</scope>
</reference>
<feature type="compositionally biased region" description="Acidic residues" evidence="1">
    <location>
        <begin position="9"/>
        <end position="24"/>
    </location>
</feature>
<feature type="compositionally biased region" description="Basic and acidic residues" evidence="1">
    <location>
        <begin position="25"/>
        <end position="37"/>
    </location>
</feature>
<dbReference type="Proteomes" id="UP000786811">
    <property type="component" value="Unassembled WGS sequence"/>
</dbReference>
<protein>
    <submittedName>
        <fullName evidence="2">Uncharacterized protein</fullName>
    </submittedName>
</protein>
<gene>
    <name evidence="2" type="ORF">HICCMSTLAB_LOCUS1366</name>
</gene>
<feature type="region of interest" description="Disordered" evidence="1">
    <location>
        <begin position="1"/>
        <end position="53"/>
    </location>
</feature>
<dbReference type="EMBL" id="CAJNRD030001116">
    <property type="protein sequence ID" value="CAG5075212.1"/>
    <property type="molecule type" value="Genomic_DNA"/>
</dbReference>
<keyword evidence="3" id="KW-1185">Reference proteome</keyword>
<feature type="non-terminal residue" evidence="2">
    <location>
        <position position="456"/>
    </location>
</feature>
<evidence type="ECO:0000313" key="3">
    <source>
        <dbReference type="Proteomes" id="UP000786811"/>
    </source>
</evidence>